<dbReference type="EMBL" id="MNCJ02000331">
    <property type="protein sequence ID" value="KAF5760049.1"/>
    <property type="molecule type" value="Genomic_DNA"/>
</dbReference>
<reference evidence="1" key="1">
    <citation type="journal article" date="2017" name="Nature">
        <title>The sunflower genome provides insights into oil metabolism, flowering and Asterid evolution.</title>
        <authorList>
            <person name="Badouin H."/>
            <person name="Gouzy J."/>
            <person name="Grassa C.J."/>
            <person name="Murat F."/>
            <person name="Staton S.E."/>
            <person name="Cottret L."/>
            <person name="Lelandais-Briere C."/>
            <person name="Owens G.L."/>
            <person name="Carrere S."/>
            <person name="Mayjonade B."/>
            <person name="Legrand L."/>
            <person name="Gill N."/>
            <person name="Kane N.C."/>
            <person name="Bowers J.E."/>
            <person name="Hubner S."/>
            <person name="Bellec A."/>
            <person name="Berard A."/>
            <person name="Berges H."/>
            <person name="Blanchet N."/>
            <person name="Boniface M.C."/>
            <person name="Brunel D."/>
            <person name="Catrice O."/>
            <person name="Chaidir N."/>
            <person name="Claudel C."/>
            <person name="Donnadieu C."/>
            <person name="Faraut T."/>
            <person name="Fievet G."/>
            <person name="Helmstetter N."/>
            <person name="King M."/>
            <person name="Knapp S.J."/>
            <person name="Lai Z."/>
            <person name="Le Paslier M.C."/>
            <person name="Lippi Y."/>
            <person name="Lorenzon L."/>
            <person name="Mandel J.R."/>
            <person name="Marage G."/>
            <person name="Marchand G."/>
            <person name="Marquand E."/>
            <person name="Bret-Mestries E."/>
            <person name="Morien E."/>
            <person name="Nambeesan S."/>
            <person name="Nguyen T."/>
            <person name="Pegot-Espagnet P."/>
            <person name="Pouilly N."/>
            <person name="Raftis F."/>
            <person name="Sallet E."/>
            <person name="Schiex T."/>
            <person name="Thomas J."/>
            <person name="Vandecasteele C."/>
            <person name="Vares D."/>
            <person name="Vear F."/>
            <person name="Vautrin S."/>
            <person name="Crespi M."/>
            <person name="Mangin B."/>
            <person name="Burke J.M."/>
            <person name="Salse J."/>
            <person name="Munos S."/>
            <person name="Vincourt P."/>
            <person name="Rieseberg L.H."/>
            <person name="Langlade N.B."/>
        </authorList>
    </citation>
    <scope>NUCLEOTIDE SEQUENCE</scope>
    <source>
        <tissue evidence="1">Leaves</tissue>
    </source>
</reference>
<gene>
    <name evidence="1" type="ORF">HanXRQr2_Chr16g0748741</name>
</gene>
<organism evidence="1 2">
    <name type="scientific">Helianthus annuus</name>
    <name type="common">Common sunflower</name>
    <dbReference type="NCBI Taxonomy" id="4232"/>
    <lineage>
        <taxon>Eukaryota</taxon>
        <taxon>Viridiplantae</taxon>
        <taxon>Streptophyta</taxon>
        <taxon>Embryophyta</taxon>
        <taxon>Tracheophyta</taxon>
        <taxon>Spermatophyta</taxon>
        <taxon>Magnoliopsida</taxon>
        <taxon>eudicotyledons</taxon>
        <taxon>Gunneridae</taxon>
        <taxon>Pentapetalae</taxon>
        <taxon>asterids</taxon>
        <taxon>campanulids</taxon>
        <taxon>Asterales</taxon>
        <taxon>Asteraceae</taxon>
        <taxon>Asteroideae</taxon>
        <taxon>Heliantheae alliance</taxon>
        <taxon>Heliantheae</taxon>
        <taxon>Helianthus</taxon>
    </lineage>
</organism>
<dbReference type="Gramene" id="mRNA:HanXRQr2_Chr16g0748741">
    <property type="protein sequence ID" value="mRNA:HanXRQr2_Chr16g0748741"/>
    <property type="gene ID" value="HanXRQr2_Chr16g0748741"/>
</dbReference>
<accession>A0A9K3DRG8</accession>
<evidence type="ECO:0000313" key="2">
    <source>
        <dbReference type="Proteomes" id="UP000215914"/>
    </source>
</evidence>
<evidence type="ECO:0000313" key="1">
    <source>
        <dbReference type="EMBL" id="KAF5760049.1"/>
    </source>
</evidence>
<protein>
    <submittedName>
        <fullName evidence="1">Uncharacterized protein</fullName>
    </submittedName>
</protein>
<keyword evidence="2" id="KW-1185">Reference proteome</keyword>
<comment type="caution">
    <text evidence="1">The sequence shown here is derived from an EMBL/GenBank/DDBJ whole genome shotgun (WGS) entry which is preliminary data.</text>
</comment>
<reference evidence="1" key="2">
    <citation type="submission" date="2020-06" db="EMBL/GenBank/DDBJ databases">
        <title>Helianthus annuus Genome sequencing and assembly Release 2.</title>
        <authorList>
            <person name="Gouzy J."/>
            <person name="Langlade N."/>
            <person name="Munos S."/>
        </authorList>
    </citation>
    <scope>NUCLEOTIDE SEQUENCE</scope>
    <source>
        <tissue evidence="1">Leaves</tissue>
    </source>
</reference>
<proteinExistence type="predicted"/>
<sequence>MGVKGVGERMVVVVGQGRRCVEGCGVGEWWVEVQIQNLSLDRFRFLLVSVEDFVLGLWSLVTFEEMASINGGFCWWGFEGFCWVLVIFQ</sequence>
<dbReference type="AlphaFoldDB" id="A0A9K3DRG8"/>
<dbReference type="Proteomes" id="UP000215914">
    <property type="component" value="Unassembled WGS sequence"/>
</dbReference>
<name>A0A9K3DRG8_HELAN</name>